<accession>V6MCS0</accession>
<protein>
    <submittedName>
        <fullName evidence="1">Uncharacterized protein</fullName>
    </submittedName>
</protein>
<sequence length="58" mass="7116">MHRKVDLYEQRNWLLAALRHLRGIKQMRPDWGRLYARTLSRLVLVEMQIEQIEKQKEA</sequence>
<dbReference type="PATRIC" id="fig|1408254.3.peg.1422"/>
<evidence type="ECO:0000313" key="2">
    <source>
        <dbReference type="Proteomes" id="UP000017973"/>
    </source>
</evidence>
<gene>
    <name evidence="1" type="ORF">T458_07175</name>
</gene>
<dbReference type="Proteomes" id="UP000017973">
    <property type="component" value="Unassembled WGS sequence"/>
</dbReference>
<dbReference type="EMBL" id="AYJU01000003">
    <property type="protein sequence ID" value="EST55700.1"/>
    <property type="molecule type" value="Genomic_DNA"/>
</dbReference>
<proteinExistence type="predicted"/>
<name>V6MCS0_9BACL</name>
<dbReference type="STRING" id="1408254.T458_07175"/>
<dbReference type="AlphaFoldDB" id="V6MCS0"/>
<reference evidence="1 2" key="1">
    <citation type="journal article" date="2014" name="Genome Announc.">
        <title>Draft Genome Sequence of Brevibacillus panacihumi Strain W25, a Halotolerant Hydrocarbon-Degrading Bacterium.</title>
        <authorList>
            <person name="Wang X."/>
            <person name="Jin D."/>
            <person name="Zhou L."/>
            <person name="Wu L."/>
            <person name="An W."/>
            <person name="Chen Y."/>
            <person name="Zhao L."/>
        </authorList>
    </citation>
    <scope>NUCLEOTIDE SEQUENCE [LARGE SCALE GENOMIC DNA]</scope>
    <source>
        <strain evidence="1 2">W25</strain>
    </source>
</reference>
<keyword evidence="2" id="KW-1185">Reference proteome</keyword>
<evidence type="ECO:0000313" key="1">
    <source>
        <dbReference type="EMBL" id="EST55700.1"/>
    </source>
</evidence>
<comment type="caution">
    <text evidence="1">The sequence shown here is derived from an EMBL/GenBank/DDBJ whole genome shotgun (WGS) entry which is preliminary data.</text>
</comment>
<organism evidence="1 2">
    <name type="scientific">Brevibacillus panacihumi W25</name>
    <dbReference type="NCBI Taxonomy" id="1408254"/>
    <lineage>
        <taxon>Bacteria</taxon>
        <taxon>Bacillati</taxon>
        <taxon>Bacillota</taxon>
        <taxon>Bacilli</taxon>
        <taxon>Bacillales</taxon>
        <taxon>Paenibacillaceae</taxon>
        <taxon>Brevibacillus</taxon>
    </lineage>
</organism>
<dbReference type="HOGENOM" id="CLU_2970387_0_0_9"/>
<dbReference type="RefSeq" id="WP_023555456.1">
    <property type="nucleotide sequence ID" value="NZ_KI629787.1"/>
</dbReference>